<proteinExistence type="predicted"/>
<dbReference type="AlphaFoldDB" id="A0A371FN51"/>
<evidence type="ECO:0008006" key="3">
    <source>
        <dbReference type="Google" id="ProtNLM"/>
    </source>
</evidence>
<organism evidence="1 2">
    <name type="scientific">Mucuna pruriens</name>
    <name type="common">Velvet bean</name>
    <name type="synonym">Dolichos pruriens</name>
    <dbReference type="NCBI Taxonomy" id="157652"/>
    <lineage>
        <taxon>Eukaryota</taxon>
        <taxon>Viridiplantae</taxon>
        <taxon>Streptophyta</taxon>
        <taxon>Embryophyta</taxon>
        <taxon>Tracheophyta</taxon>
        <taxon>Spermatophyta</taxon>
        <taxon>Magnoliopsida</taxon>
        <taxon>eudicotyledons</taxon>
        <taxon>Gunneridae</taxon>
        <taxon>Pentapetalae</taxon>
        <taxon>rosids</taxon>
        <taxon>fabids</taxon>
        <taxon>Fabales</taxon>
        <taxon>Fabaceae</taxon>
        <taxon>Papilionoideae</taxon>
        <taxon>50 kb inversion clade</taxon>
        <taxon>NPAAA clade</taxon>
        <taxon>indigoferoid/millettioid clade</taxon>
        <taxon>Phaseoleae</taxon>
        <taxon>Mucuna</taxon>
    </lineage>
</organism>
<name>A0A371FN51_MUCPR</name>
<dbReference type="Proteomes" id="UP000257109">
    <property type="component" value="Unassembled WGS sequence"/>
</dbReference>
<comment type="caution">
    <text evidence="1">The sequence shown here is derived from an EMBL/GenBank/DDBJ whole genome shotgun (WGS) entry which is preliminary data.</text>
</comment>
<protein>
    <recommendedName>
        <fullName evidence="3">Retrotransposon gag domain-containing protein</fullName>
    </recommendedName>
</protein>
<evidence type="ECO:0000313" key="1">
    <source>
        <dbReference type="EMBL" id="RDX79610.1"/>
    </source>
</evidence>
<gene>
    <name evidence="1" type="ORF">CR513_39951</name>
</gene>
<feature type="non-terminal residue" evidence="1">
    <location>
        <position position="250"/>
    </location>
</feature>
<dbReference type="PANTHER" id="PTHR33223">
    <property type="entry name" value="CCHC-TYPE DOMAIN-CONTAINING PROTEIN"/>
    <property type="match status" value="1"/>
</dbReference>
<dbReference type="EMBL" id="QJKJ01008486">
    <property type="protein sequence ID" value="RDX79610.1"/>
    <property type="molecule type" value="Genomic_DNA"/>
</dbReference>
<sequence>MTRSKSSGSLHLFDPEIDKTLNWVKKSKNIYVGHSSGSFSSISESDNFEIKLDIADNPLYELEPMENNNRTFKELATPDPAQSYKLKFRLIHLLPKFHSLAGEDPHKHLKEFHATARDLGRLYKDESIFVLSQWSNKGLVVSAAGHVQQMGRHEADVPRKQHSRETLHEYWERFNKWCATCPYHQISEQLLLHLSMDRNMVNAASGGALMDKTLTAARHLILNMVSNTQQFGIREGVGTDESQFIHLLDT</sequence>
<evidence type="ECO:0000313" key="2">
    <source>
        <dbReference type="Proteomes" id="UP000257109"/>
    </source>
</evidence>
<reference evidence="1" key="1">
    <citation type="submission" date="2018-05" db="EMBL/GenBank/DDBJ databases">
        <title>Draft genome of Mucuna pruriens seed.</title>
        <authorList>
            <person name="Nnadi N.E."/>
            <person name="Vos R."/>
            <person name="Hasami M.H."/>
            <person name="Devisetty U.K."/>
            <person name="Aguiy J.C."/>
        </authorList>
    </citation>
    <scope>NUCLEOTIDE SEQUENCE [LARGE SCALE GENOMIC DNA]</scope>
    <source>
        <strain evidence="1">JCA_2017</strain>
    </source>
</reference>
<dbReference type="PANTHER" id="PTHR33223:SF3">
    <property type="match status" value="1"/>
</dbReference>
<accession>A0A371FN51</accession>
<keyword evidence="2" id="KW-1185">Reference proteome</keyword>